<dbReference type="SUPFAM" id="SSF52833">
    <property type="entry name" value="Thioredoxin-like"/>
    <property type="match status" value="1"/>
</dbReference>
<dbReference type="OrthoDB" id="9811352at2"/>
<dbReference type="InterPro" id="IPR036249">
    <property type="entry name" value="Thioredoxin-like_sf"/>
</dbReference>
<organism evidence="4 5">
    <name type="scientific">Vallicoccus soli</name>
    <dbReference type="NCBI Taxonomy" id="2339232"/>
    <lineage>
        <taxon>Bacteria</taxon>
        <taxon>Bacillati</taxon>
        <taxon>Actinomycetota</taxon>
        <taxon>Actinomycetes</taxon>
        <taxon>Motilibacterales</taxon>
        <taxon>Vallicoccaceae</taxon>
        <taxon>Vallicoccus</taxon>
    </lineage>
</organism>
<evidence type="ECO:0000313" key="5">
    <source>
        <dbReference type="Proteomes" id="UP000265614"/>
    </source>
</evidence>
<keyword evidence="5" id="KW-1185">Reference proteome</keyword>
<dbReference type="EMBL" id="QZEZ01000007">
    <property type="protein sequence ID" value="RJK94248.1"/>
    <property type="molecule type" value="Genomic_DNA"/>
</dbReference>
<evidence type="ECO:0000256" key="1">
    <source>
        <dbReference type="ARBA" id="ARBA00022737"/>
    </source>
</evidence>
<dbReference type="Pfam" id="PF08534">
    <property type="entry name" value="Redoxin"/>
    <property type="match status" value="1"/>
</dbReference>
<protein>
    <submittedName>
        <fullName evidence="4">Alkyl hydroperoxide reductase</fullName>
    </submittedName>
</protein>
<dbReference type="InterPro" id="IPR001258">
    <property type="entry name" value="NHL_repeat"/>
</dbReference>
<proteinExistence type="predicted"/>
<dbReference type="Pfam" id="PF01436">
    <property type="entry name" value="NHL"/>
    <property type="match status" value="1"/>
</dbReference>
<comment type="caution">
    <text evidence="4">The sequence shown here is derived from an EMBL/GenBank/DDBJ whole genome shotgun (WGS) entry which is preliminary data.</text>
</comment>
<dbReference type="Gene3D" id="3.40.30.10">
    <property type="entry name" value="Glutaredoxin"/>
    <property type="match status" value="1"/>
</dbReference>
<evidence type="ECO:0000313" key="4">
    <source>
        <dbReference type="EMBL" id="RJK94248.1"/>
    </source>
</evidence>
<evidence type="ECO:0000256" key="2">
    <source>
        <dbReference type="SAM" id="MobiDB-lite"/>
    </source>
</evidence>
<dbReference type="InterPro" id="IPR013740">
    <property type="entry name" value="Redoxin"/>
</dbReference>
<evidence type="ECO:0000259" key="3">
    <source>
        <dbReference type="PROSITE" id="PS51352"/>
    </source>
</evidence>
<gene>
    <name evidence="4" type="ORF">D5H78_14755</name>
</gene>
<dbReference type="PANTHER" id="PTHR46388:SF2">
    <property type="entry name" value="NHL REPEAT-CONTAINING PROTEIN 2"/>
    <property type="match status" value="1"/>
</dbReference>
<dbReference type="PROSITE" id="PS51352">
    <property type="entry name" value="THIOREDOXIN_2"/>
    <property type="match status" value="1"/>
</dbReference>
<keyword evidence="1" id="KW-0677">Repeat</keyword>
<dbReference type="GO" id="GO:0016491">
    <property type="term" value="F:oxidoreductase activity"/>
    <property type="evidence" value="ECO:0007669"/>
    <property type="project" value="InterPro"/>
</dbReference>
<dbReference type="Gene3D" id="2.120.10.30">
    <property type="entry name" value="TolB, C-terminal domain"/>
    <property type="match status" value="1"/>
</dbReference>
<dbReference type="InterPro" id="IPR011042">
    <property type="entry name" value="6-blade_b-propeller_TolB-like"/>
</dbReference>
<name>A0A3A3YYN9_9ACTN</name>
<dbReference type="InterPro" id="IPR013766">
    <property type="entry name" value="Thioredoxin_domain"/>
</dbReference>
<dbReference type="RefSeq" id="WP_119951257.1">
    <property type="nucleotide sequence ID" value="NZ_QZEZ01000007.1"/>
</dbReference>
<dbReference type="PANTHER" id="PTHR46388">
    <property type="entry name" value="NHL REPEAT-CONTAINING PROTEIN 2"/>
    <property type="match status" value="1"/>
</dbReference>
<dbReference type="Proteomes" id="UP000265614">
    <property type="component" value="Unassembled WGS sequence"/>
</dbReference>
<accession>A0A3A3YYN9</accession>
<sequence>MRVRAPRLAGRGWVGAERLDLPDLRGRVVVLHFWTAGCVNCLHVLDELRPLEAAHPDVVVVLGVHSPKFPHEADPAAVRDAVSRHGVAHPVLDDADRATWGAYAVSAWPTLVVVDPRGYVAATYVGEGHAAELAGTVERLLDEQRAHLRPGPPPGVAPPGDPGGLRFPAGLLRLPDGGLLVADTGHHALVRPDGTRVAGDGTRGPGPHRLAEPRGLLLLPPGVAARAGYDVVVADTGNHALRGLRLADGSLRTLLVVPRSSPWDVAWHEGRVVVAAAGLHRLLAYDPLGGTVADLAGTGREGLVDGALADAWFAQPSGLAVVGGDLWVADAESSALRRVRGGRVATAVGQGLFAHGHRDGPGEEALLQHPQGLVALPDGAVGVLDTYDGAVRRYDPASGRVTTLATGLAEPVAAVVDGGALLVVESAAHALRRVPLGPGTQVGVRQEQRRAPQPVAPAARLEVRFAPPEGEALDERYGPATRLAVAAAPAALLRGGAGRAPGLVRDLELDPAVGEGVLLVSASAASCGAGEDAVCRVHQGEWELPVRVDPSGGPRIVTDLRP</sequence>
<dbReference type="AlphaFoldDB" id="A0A3A3YYN9"/>
<feature type="region of interest" description="Disordered" evidence="2">
    <location>
        <begin position="191"/>
        <end position="213"/>
    </location>
</feature>
<reference evidence="4 5" key="1">
    <citation type="submission" date="2018-09" db="EMBL/GenBank/DDBJ databases">
        <title>YIM 75000 draft genome.</title>
        <authorList>
            <person name="Tang S."/>
            <person name="Feng Y."/>
        </authorList>
    </citation>
    <scope>NUCLEOTIDE SEQUENCE [LARGE SCALE GENOMIC DNA]</scope>
    <source>
        <strain evidence="4 5">YIM 75000</strain>
    </source>
</reference>
<dbReference type="SUPFAM" id="SSF63825">
    <property type="entry name" value="YWTD domain"/>
    <property type="match status" value="1"/>
</dbReference>
<feature type="domain" description="Thioredoxin" evidence="3">
    <location>
        <begin position="1"/>
        <end position="146"/>
    </location>
</feature>